<comment type="caution">
    <text evidence="2">The sequence shown here is derived from an EMBL/GenBank/DDBJ whole genome shotgun (WGS) entry which is preliminary data.</text>
</comment>
<name>A0ABT2EJS2_9BACT</name>
<dbReference type="GO" id="GO:0008233">
    <property type="term" value="F:peptidase activity"/>
    <property type="evidence" value="ECO:0007669"/>
    <property type="project" value="UniProtKB-KW"/>
</dbReference>
<keyword evidence="2" id="KW-0645">Protease</keyword>
<feature type="transmembrane region" description="Helical" evidence="1">
    <location>
        <begin position="79"/>
        <end position="98"/>
    </location>
</feature>
<evidence type="ECO:0000313" key="3">
    <source>
        <dbReference type="Proteomes" id="UP001204798"/>
    </source>
</evidence>
<feature type="transmembrane region" description="Helical" evidence="1">
    <location>
        <begin position="110"/>
        <end position="130"/>
    </location>
</feature>
<dbReference type="GO" id="GO:0006508">
    <property type="term" value="P:proteolysis"/>
    <property type="evidence" value="ECO:0007669"/>
    <property type="project" value="UniProtKB-KW"/>
</dbReference>
<keyword evidence="1" id="KW-0812">Transmembrane</keyword>
<keyword evidence="1" id="KW-0472">Membrane</keyword>
<dbReference type="Gene3D" id="2.40.50.140">
    <property type="entry name" value="Nucleic acid-binding proteins"/>
    <property type="match status" value="1"/>
</dbReference>
<keyword evidence="1" id="KW-1133">Transmembrane helix</keyword>
<keyword evidence="2" id="KW-0378">Hydrolase</keyword>
<reference evidence="2 3" key="1">
    <citation type="submission" date="2022-08" db="EMBL/GenBank/DDBJ databases">
        <title>Bacterial and archaeal communities from various locations to study Microbial Dark Matter (Phase II).</title>
        <authorList>
            <person name="Stepanauskas R."/>
        </authorList>
    </citation>
    <scope>NUCLEOTIDE SEQUENCE [LARGE SCALE GENOMIC DNA]</scope>
    <source>
        <strain evidence="2 3">PD1</strain>
    </source>
</reference>
<organism evidence="2 3">
    <name type="scientific">Candidatus Fervidibacter sacchari</name>
    <dbReference type="NCBI Taxonomy" id="1448929"/>
    <lineage>
        <taxon>Bacteria</taxon>
        <taxon>Candidatus Fervidibacterota</taxon>
        <taxon>Candidatus Fervidibacter</taxon>
    </lineage>
</organism>
<protein>
    <submittedName>
        <fullName evidence="2">Membrane protein implicated in regulation of membrane protease activity</fullName>
    </submittedName>
</protein>
<sequence length="219" mass="23593">MGWFTLPNLYLTMFFAGLGITALMLVLGLGHEFLGHFDFGDHDVSGGHDAGADHDTSADHGAAGHEGGHFDFLHWLSTLFSPLMLSVFLTVFGGVGYLACQTPVLNSPVINIPLAAAAGLFAVFGLLLPFRRWLQRMESSSHPTTHDLVGLIGESLSPIPPNGIGSIAYVFNDIRHTAPARNQSDKPIPRGTPVRIIGVAGNLLLVESAEERMKVWEQI</sequence>
<dbReference type="Proteomes" id="UP001204798">
    <property type="component" value="Unassembled WGS sequence"/>
</dbReference>
<evidence type="ECO:0000256" key="1">
    <source>
        <dbReference type="SAM" id="Phobius"/>
    </source>
</evidence>
<gene>
    <name evidence="2" type="ORF">M2350_000538</name>
</gene>
<evidence type="ECO:0000313" key="2">
    <source>
        <dbReference type="EMBL" id="MCS3918141.1"/>
    </source>
</evidence>
<keyword evidence="3" id="KW-1185">Reference proteome</keyword>
<dbReference type="InterPro" id="IPR012340">
    <property type="entry name" value="NA-bd_OB-fold"/>
</dbReference>
<dbReference type="RefSeq" id="WP_259093606.1">
    <property type="nucleotide sequence ID" value="NZ_CP130454.1"/>
</dbReference>
<proteinExistence type="predicted"/>
<feature type="transmembrane region" description="Helical" evidence="1">
    <location>
        <begin position="6"/>
        <end position="29"/>
    </location>
</feature>
<accession>A0ABT2EJS2</accession>
<dbReference type="EMBL" id="JANUCP010000001">
    <property type="protein sequence ID" value="MCS3918141.1"/>
    <property type="molecule type" value="Genomic_DNA"/>
</dbReference>